<feature type="domain" description="DUF3131" evidence="1">
    <location>
        <begin position="119"/>
        <end position="474"/>
    </location>
</feature>
<keyword evidence="3" id="KW-1185">Reference proteome</keyword>
<dbReference type="InterPro" id="IPR021478">
    <property type="entry name" value="DUF3131"/>
</dbReference>
<evidence type="ECO:0000259" key="1">
    <source>
        <dbReference type="Pfam" id="PF11329"/>
    </source>
</evidence>
<evidence type="ECO:0000313" key="2">
    <source>
        <dbReference type="EMBL" id="ANU38069.1"/>
    </source>
</evidence>
<dbReference type="RefSeq" id="WP_065546029.1">
    <property type="nucleotide sequence ID" value="NZ_CP016415.1"/>
</dbReference>
<dbReference type="EMBL" id="CP016415">
    <property type="protein sequence ID" value="ANU38069.1"/>
    <property type="molecule type" value="Genomic_DNA"/>
</dbReference>
<dbReference type="PATRIC" id="fig|45658.7.peg.2964"/>
<organism evidence="2 3">
    <name type="scientific">Vibrio scophthalmi</name>
    <dbReference type="NCBI Taxonomy" id="45658"/>
    <lineage>
        <taxon>Bacteria</taxon>
        <taxon>Pseudomonadati</taxon>
        <taxon>Pseudomonadota</taxon>
        <taxon>Gammaproteobacteria</taxon>
        <taxon>Vibrionales</taxon>
        <taxon>Vibrionaceae</taxon>
        <taxon>Vibrio</taxon>
    </lineage>
</organism>
<protein>
    <recommendedName>
        <fullName evidence="1">DUF3131 domain-containing protein</fullName>
    </recommendedName>
</protein>
<dbReference type="Proteomes" id="UP000092528">
    <property type="component" value="Chromosome 2"/>
</dbReference>
<proteinExistence type="predicted"/>
<reference evidence="2 3" key="1">
    <citation type="submission" date="2016-07" db="EMBL/GenBank/DDBJ databases">
        <title>Genome sequencing of Vibrio scophthalmi strain VS-05, an isolated from Paralichthys olivaceus.</title>
        <authorList>
            <person name="Han H.-J."/>
        </authorList>
    </citation>
    <scope>NUCLEOTIDE SEQUENCE [LARGE SCALE GENOMIC DNA]</scope>
    <source>
        <strain evidence="2 3">VS-05</strain>
    </source>
</reference>
<name>A0A1C7FGE8_9VIBR</name>
<accession>A0A1C7FGE8</accession>
<gene>
    <name evidence="2" type="ORF">VSVS05_03023</name>
</gene>
<evidence type="ECO:0000313" key="3">
    <source>
        <dbReference type="Proteomes" id="UP000092528"/>
    </source>
</evidence>
<sequence>MKSRCWLVIVGVITALPIYGNSDDLVDGSSIKNDALAEEQVSFYGQRSISQQTQSAAPATTFHRRVIAPPILESSILTEPEPSDFSNGLNAITLTTADIHPTYQHGKPLYQLNRNERLLAKKAQYYFDRNRRETTGLWDSVQGYAHSTMWDVASGIAGTLALEALNLKSKEQTHRELAQTLSTLREMPLYKDWLPNREYSTKTGMPSGRLSSEPTNGNGWSALDIGRLLIWLKILCQQHPELEDEILDLLSYWELNKAISNGTLYGEKRYKGTEYYRQEGRHGYLQYAATGFELFGYKVPLPNIDDYISTVDISGNTLQIDSRNVPFMTSDPYVLASLEFGQYSDWNQLETIYSLHKVHSKQQNKLFSYAEDAMNKNPWFAYNNLYYYGKSWTSVSPGGKVIENPQILSHKVAFGFSVLFDDEFAQQLFDAVLNNSLQARSIPTGEYENGGVNTAFNINTNSLILVALWYKQSGQSPLLLPSNITGHNLSLEKLN</sequence>
<dbReference type="STRING" id="45658.VSVS12_03557"/>
<dbReference type="Gene3D" id="1.50.10.140">
    <property type="match status" value="1"/>
</dbReference>
<dbReference type="AlphaFoldDB" id="A0A1C7FGE8"/>
<dbReference type="Pfam" id="PF11329">
    <property type="entry name" value="DUF3131"/>
    <property type="match status" value="1"/>
</dbReference>